<dbReference type="SUPFAM" id="SSF103247">
    <property type="entry name" value="TT1751-like"/>
    <property type="match status" value="1"/>
</dbReference>
<comment type="caution">
    <text evidence="3">The sequence shown here is derived from an EMBL/GenBank/DDBJ whole genome shotgun (WGS) entry which is preliminary data.</text>
</comment>
<dbReference type="InterPro" id="IPR035923">
    <property type="entry name" value="TT1751-like_sf"/>
</dbReference>
<sequence length="158" mass="17675">MKQMIYVIIGLIVGALVMLFIVRSLAPKMMLVESQSMYSFEETLERLQAAVDEKGWKTPHVHDLQATMAKFNYDVNKVKVMEVCKPDIAQLILSKDDERIASTLMPCRISVYEKSDGNVYVSRLNSVKMGGLFGGIIKQAMDVAGNESEQIIQSVVVQ</sequence>
<evidence type="ECO:0000256" key="1">
    <source>
        <dbReference type="SAM" id="Phobius"/>
    </source>
</evidence>
<dbReference type="Gene3D" id="3.30.310.70">
    <property type="entry name" value="TT1751-like domain"/>
    <property type="match status" value="1"/>
</dbReference>
<dbReference type="Pfam" id="PF03625">
    <property type="entry name" value="DUF302"/>
    <property type="match status" value="1"/>
</dbReference>
<dbReference type="CDD" id="cd14797">
    <property type="entry name" value="DUF302"/>
    <property type="match status" value="1"/>
</dbReference>
<accession>A0A941IUE5</accession>
<reference evidence="3" key="1">
    <citation type="journal article" date="2018" name="Int. J. Syst. Evol. Microbiol.">
        <title>Carboxylicivirga sediminis sp. nov., isolated from coastal sediment.</title>
        <authorList>
            <person name="Wang F.Q."/>
            <person name="Ren L.H."/>
            <person name="Zou R.J."/>
            <person name="Sun Y.Z."/>
            <person name="Liu X.J."/>
            <person name="Jiang F."/>
            <person name="Liu L.J."/>
        </authorList>
    </citation>
    <scope>NUCLEOTIDE SEQUENCE</scope>
    <source>
        <strain evidence="3">JR1</strain>
    </source>
</reference>
<reference evidence="3" key="2">
    <citation type="submission" date="2021-04" db="EMBL/GenBank/DDBJ databases">
        <authorList>
            <person name="Zhang T."/>
            <person name="Zhang Y."/>
            <person name="Lu D."/>
            <person name="Zuo D."/>
            <person name="Du Z."/>
        </authorList>
    </citation>
    <scope>NUCLEOTIDE SEQUENCE</scope>
    <source>
        <strain evidence="3">JR1</strain>
    </source>
</reference>
<keyword evidence="1" id="KW-1133">Transmembrane helix</keyword>
<protein>
    <submittedName>
        <fullName evidence="3">DUF302 domain-containing protein</fullName>
    </submittedName>
</protein>
<proteinExistence type="predicted"/>
<organism evidence="3 4">
    <name type="scientific">Carboxylicivirga sediminis</name>
    <dbReference type="NCBI Taxonomy" id="2006564"/>
    <lineage>
        <taxon>Bacteria</taxon>
        <taxon>Pseudomonadati</taxon>
        <taxon>Bacteroidota</taxon>
        <taxon>Bacteroidia</taxon>
        <taxon>Marinilabiliales</taxon>
        <taxon>Marinilabiliaceae</taxon>
        <taxon>Carboxylicivirga</taxon>
    </lineage>
</organism>
<dbReference type="AlphaFoldDB" id="A0A941IUE5"/>
<keyword evidence="1" id="KW-0812">Transmembrane</keyword>
<feature type="domain" description="DUF302" evidence="2">
    <location>
        <begin position="62"/>
        <end position="123"/>
    </location>
</feature>
<dbReference type="PANTHER" id="PTHR38342">
    <property type="entry name" value="SLR5037 PROTEIN"/>
    <property type="match status" value="1"/>
</dbReference>
<feature type="transmembrane region" description="Helical" evidence="1">
    <location>
        <begin position="6"/>
        <end position="26"/>
    </location>
</feature>
<dbReference type="RefSeq" id="WP_212188141.1">
    <property type="nucleotide sequence ID" value="NZ_JAGTAR010000001.1"/>
</dbReference>
<keyword evidence="4" id="KW-1185">Reference proteome</keyword>
<evidence type="ECO:0000313" key="4">
    <source>
        <dbReference type="Proteomes" id="UP000679220"/>
    </source>
</evidence>
<gene>
    <name evidence="3" type="ORF">KDU71_01595</name>
</gene>
<evidence type="ECO:0000259" key="2">
    <source>
        <dbReference type="Pfam" id="PF03625"/>
    </source>
</evidence>
<dbReference type="Proteomes" id="UP000679220">
    <property type="component" value="Unassembled WGS sequence"/>
</dbReference>
<dbReference type="PANTHER" id="PTHR38342:SF1">
    <property type="entry name" value="SLR5037 PROTEIN"/>
    <property type="match status" value="1"/>
</dbReference>
<name>A0A941IUE5_9BACT</name>
<dbReference type="InterPro" id="IPR005180">
    <property type="entry name" value="DUF302"/>
</dbReference>
<evidence type="ECO:0000313" key="3">
    <source>
        <dbReference type="EMBL" id="MBR8534240.1"/>
    </source>
</evidence>
<keyword evidence="1" id="KW-0472">Membrane</keyword>
<dbReference type="EMBL" id="JAGTAR010000001">
    <property type="protein sequence ID" value="MBR8534240.1"/>
    <property type="molecule type" value="Genomic_DNA"/>
</dbReference>